<evidence type="ECO:0000313" key="7">
    <source>
        <dbReference type="Proteomes" id="UP001139028"/>
    </source>
</evidence>
<keyword evidence="3" id="KW-0862">Zinc</keyword>
<reference evidence="6" key="1">
    <citation type="journal article" date="2022" name="Arch. Microbiol.">
        <title>Microbulbifer okhotskensis sp. nov., isolated from a deep bottom sediment of the Okhotsk Sea.</title>
        <authorList>
            <person name="Romanenko L."/>
            <person name="Kurilenko V."/>
            <person name="Otstavnykh N."/>
            <person name="Velansky P."/>
            <person name="Isaeva M."/>
            <person name="Mikhailov V."/>
        </authorList>
    </citation>
    <scope>NUCLEOTIDE SEQUENCE</scope>
    <source>
        <strain evidence="6">OS29</strain>
    </source>
</reference>
<protein>
    <recommendedName>
        <fullName evidence="5">CENP-V/GFA domain-containing protein</fullName>
    </recommendedName>
</protein>
<dbReference type="SUPFAM" id="SSF51316">
    <property type="entry name" value="Mss4-like"/>
    <property type="match status" value="1"/>
</dbReference>
<comment type="similarity">
    <text evidence="1">Belongs to the Gfa family.</text>
</comment>
<accession>A0A9X2EQK2</accession>
<proteinExistence type="inferred from homology"/>
<evidence type="ECO:0000256" key="4">
    <source>
        <dbReference type="SAM" id="Phobius"/>
    </source>
</evidence>
<evidence type="ECO:0000256" key="3">
    <source>
        <dbReference type="ARBA" id="ARBA00022833"/>
    </source>
</evidence>
<evidence type="ECO:0000256" key="1">
    <source>
        <dbReference type="ARBA" id="ARBA00005495"/>
    </source>
</evidence>
<evidence type="ECO:0000259" key="5">
    <source>
        <dbReference type="PROSITE" id="PS51891"/>
    </source>
</evidence>
<dbReference type="GO" id="GO:0046872">
    <property type="term" value="F:metal ion binding"/>
    <property type="evidence" value="ECO:0007669"/>
    <property type="project" value="UniProtKB-KW"/>
</dbReference>
<gene>
    <name evidence="6" type="ORF">MO867_05760</name>
</gene>
<organism evidence="6 7">
    <name type="scientific">Microbulbifer okhotskensis</name>
    <dbReference type="NCBI Taxonomy" id="2926617"/>
    <lineage>
        <taxon>Bacteria</taxon>
        <taxon>Pseudomonadati</taxon>
        <taxon>Pseudomonadota</taxon>
        <taxon>Gammaproteobacteria</taxon>
        <taxon>Cellvibrionales</taxon>
        <taxon>Microbulbiferaceae</taxon>
        <taxon>Microbulbifer</taxon>
    </lineage>
</organism>
<name>A0A9X2EQK2_9GAMM</name>
<keyword evidence="4" id="KW-0812">Transmembrane</keyword>
<comment type="caution">
    <text evidence="6">The sequence shown here is derived from an EMBL/GenBank/DDBJ whole genome shotgun (WGS) entry which is preliminary data.</text>
</comment>
<sequence>MTAFIFCSPYLANFGWAMLIFLLISFASERIVMKLADCCHCEWMRFNLTVKQLAHYAPCYCSICRKMAGGGGYAIDQEGE</sequence>
<dbReference type="Proteomes" id="UP001139028">
    <property type="component" value="Unassembled WGS sequence"/>
</dbReference>
<dbReference type="RefSeq" id="WP_252465288.1">
    <property type="nucleotide sequence ID" value="NZ_JALBWM010000015.1"/>
</dbReference>
<dbReference type="InterPro" id="IPR006913">
    <property type="entry name" value="CENP-V/GFA"/>
</dbReference>
<keyword evidence="2" id="KW-0479">Metal-binding</keyword>
<evidence type="ECO:0000313" key="6">
    <source>
        <dbReference type="EMBL" id="MCO1333843.1"/>
    </source>
</evidence>
<feature type="domain" description="CENP-V/GFA" evidence="5">
    <location>
        <begin position="35"/>
        <end position="80"/>
    </location>
</feature>
<dbReference type="GO" id="GO:0016846">
    <property type="term" value="F:carbon-sulfur lyase activity"/>
    <property type="evidence" value="ECO:0007669"/>
    <property type="project" value="InterPro"/>
</dbReference>
<dbReference type="InterPro" id="IPR011057">
    <property type="entry name" value="Mss4-like_sf"/>
</dbReference>
<keyword evidence="4" id="KW-0472">Membrane</keyword>
<keyword evidence="4" id="KW-1133">Transmembrane helix</keyword>
<keyword evidence="7" id="KW-1185">Reference proteome</keyword>
<evidence type="ECO:0000256" key="2">
    <source>
        <dbReference type="ARBA" id="ARBA00022723"/>
    </source>
</evidence>
<dbReference type="EMBL" id="JALBWM010000015">
    <property type="protein sequence ID" value="MCO1333843.1"/>
    <property type="molecule type" value="Genomic_DNA"/>
</dbReference>
<dbReference type="PROSITE" id="PS51891">
    <property type="entry name" value="CENP_V_GFA"/>
    <property type="match status" value="1"/>
</dbReference>
<dbReference type="AlphaFoldDB" id="A0A9X2EQK2"/>
<feature type="transmembrane region" description="Helical" evidence="4">
    <location>
        <begin position="6"/>
        <end position="27"/>
    </location>
</feature>